<keyword evidence="4" id="KW-1185">Reference proteome</keyword>
<keyword evidence="2" id="KW-0812">Transmembrane</keyword>
<sequence>MVNATGLGFGILAACFHFLAFFSAFWDCQTHIDASDWGTVENLPEENIIQRPDPPVYEIQDENLKHQRALYETQQEQELHKKVQEIEKRKQEEEKVLKAREKLRKKEHAKRELAREKLQLEEEDRKLKEEKDKKELERKRLKDEMNKLEQELEKKLGETAD</sequence>
<evidence type="ECO:0000313" key="4">
    <source>
        <dbReference type="Proteomes" id="UP000708208"/>
    </source>
</evidence>
<proteinExistence type="predicted"/>
<dbReference type="Proteomes" id="UP000708208">
    <property type="component" value="Unassembled WGS sequence"/>
</dbReference>
<feature type="region of interest" description="Disordered" evidence="1">
    <location>
        <begin position="121"/>
        <end position="161"/>
    </location>
</feature>
<keyword evidence="2" id="KW-0472">Membrane</keyword>
<dbReference type="AlphaFoldDB" id="A0A8J2K6I0"/>
<keyword evidence="2" id="KW-1133">Transmembrane helix</keyword>
<name>A0A8J2K6I0_9HEXA</name>
<evidence type="ECO:0000256" key="2">
    <source>
        <dbReference type="SAM" id="Phobius"/>
    </source>
</evidence>
<organism evidence="3 4">
    <name type="scientific">Allacma fusca</name>
    <dbReference type="NCBI Taxonomy" id="39272"/>
    <lineage>
        <taxon>Eukaryota</taxon>
        <taxon>Metazoa</taxon>
        <taxon>Ecdysozoa</taxon>
        <taxon>Arthropoda</taxon>
        <taxon>Hexapoda</taxon>
        <taxon>Collembola</taxon>
        <taxon>Symphypleona</taxon>
        <taxon>Sminthuridae</taxon>
        <taxon>Allacma</taxon>
    </lineage>
</organism>
<accession>A0A8J2K6I0</accession>
<reference evidence="3" key="1">
    <citation type="submission" date="2021-06" db="EMBL/GenBank/DDBJ databases">
        <authorList>
            <person name="Hodson N. C."/>
            <person name="Mongue J. A."/>
            <person name="Jaron S. K."/>
        </authorList>
    </citation>
    <scope>NUCLEOTIDE SEQUENCE</scope>
</reference>
<evidence type="ECO:0000256" key="1">
    <source>
        <dbReference type="SAM" id="MobiDB-lite"/>
    </source>
</evidence>
<dbReference type="EMBL" id="CAJVCH010076730">
    <property type="protein sequence ID" value="CAG7721074.1"/>
    <property type="molecule type" value="Genomic_DNA"/>
</dbReference>
<comment type="caution">
    <text evidence="3">The sequence shown here is derived from an EMBL/GenBank/DDBJ whole genome shotgun (WGS) entry which is preliminary data.</text>
</comment>
<protein>
    <submittedName>
        <fullName evidence="3">Uncharacterized protein</fullName>
    </submittedName>
</protein>
<evidence type="ECO:0000313" key="3">
    <source>
        <dbReference type="EMBL" id="CAG7721074.1"/>
    </source>
</evidence>
<feature type="transmembrane region" description="Helical" evidence="2">
    <location>
        <begin position="7"/>
        <end position="26"/>
    </location>
</feature>
<gene>
    <name evidence="3" type="ORF">AFUS01_LOCUS10322</name>
</gene>